<evidence type="ECO:0000256" key="9">
    <source>
        <dbReference type="PROSITE-ProRule" id="PRU00175"/>
    </source>
</evidence>
<gene>
    <name evidence="12" type="ORF">GLYMA_02G106400</name>
</gene>
<dbReference type="InterPro" id="IPR001841">
    <property type="entry name" value="Znf_RING"/>
</dbReference>
<dbReference type="AlphaFoldDB" id="A0A0R0L2G1"/>
<dbReference type="GO" id="GO:0008270">
    <property type="term" value="F:zinc ion binding"/>
    <property type="evidence" value="ECO:0007669"/>
    <property type="project" value="UniProtKB-KW"/>
</dbReference>
<dbReference type="SMR" id="A0A0R0L2G1"/>
<keyword evidence="3" id="KW-0479">Metal-binding</keyword>
<reference evidence="12 13" key="1">
    <citation type="journal article" date="2010" name="Nature">
        <title>Genome sequence of the palaeopolyploid soybean.</title>
        <authorList>
            <person name="Schmutz J."/>
            <person name="Cannon S.B."/>
            <person name="Schlueter J."/>
            <person name="Ma J."/>
            <person name="Mitros T."/>
            <person name="Nelson W."/>
            <person name="Hyten D.L."/>
            <person name="Song Q."/>
            <person name="Thelen J.J."/>
            <person name="Cheng J."/>
            <person name="Xu D."/>
            <person name="Hellsten U."/>
            <person name="May G.D."/>
            <person name="Yu Y."/>
            <person name="Sakurai T."/>
            <person name="Umezawa T."/>
            <person name="Bhattacharyya M.K."/>
            <person name="Sandhu D."/>
            <person name="Valliyodan B."/>
            <person name="Lindquist E."/>
            <person name="Peto M."/>
            <person name="Grant D."/>
            <person name="Shu S."/>
            <person name="Goodstein D."/>
            <person name="Barry K."/>
            <person name="Futrell-Griggs M."/>
            <person name="Abernathy B."/>
            <person name="Du J."/>
            <person name="Tian Z."/>
            <person name="Zhu L."/>
            <person name="Gill N."/>
            <person name="Joshi T."/>
            <person name="Libault M."/>
            <person name="Sethuraman A."/>
            <person name="Zhang X.-C."/>
            <person name="Shinozaki K."/>
            <person name="Nguyen H.T."/>
            <person name="Wing R.A."/>
            <person name="Cregan P."/>
            <person name="Specht J."/>
            <person name="Grimwood J."/>
            <person name="Rokhsar D."/>
            <person name="Stacey G."/>
            <person name="Shoemaker R.C."/>
            <person name="Jackson S.A."/>
        </authorList>
    </citation>
    <scope>NUCLEOTIDE SEQUENCE</scope>
    <source>
        <strain evidence="13">cv. Williams 82</strain>
        <tissue evidence="12">Callus</tissue>
    </source>
</reference>
<evidence type="ECO:0000256" key="5">
    <source>
        <dbReference type="ARBA" id="ARBA00022833"/>
    </source>
</evidence>
<proteinExistence type="inferred from homology"/>
<keyword evidence="2 10" id="KW-0812">Transmembrane</keyword>
<dbReference type="Proteomes" id="UP000008827">
    <property type="component" value="Chromosome 2"/>
</dbReference>
<evidence type="ECO:0000256" key="8">
    <source>
        <dbReference type="ARBA" id="ARBA00024209"/>
    </source>
</evidence>
<sequence>MLTVSLKRSYHVFLLPFKPSIAVVVCVLTIIISLTSLLLFYIKLCNDGITDDRGKNSASWMVVSFTERKNFGIDWSMVESLPNFKFRVLRGQKEGLNCAVCLNKFKVAKVLRLLSKCKHAFHVECVDSWLDVHSMCPLCCYCMDPEDIFLVEEAKPFHQSHQQQNNDQGCVCLNLDLEKQGIVKSRQRHLFVWGGGRRNNRGVATESEVDDVI</sequence>
<keyword evidence="14" id="KW-1185">Reference proteome</keyword>
<organism evidence="12">
    <name type="scientific">Glycine max</name>
    <name type="common">Soybean</name>
    <name type="synonym">Glycine hispida</name>
    <dbReference type="NCBI Taxonomy" id="3847"/>
    <lineage>
        <taxon>Eukaryota</taxon>
        <taxon>Viridiplantae</taxon>
        <taxon>Streptophyta</taxon>
        <taxon>Embryophyta</taxon>
        <taxon>Tracheophyta</taxon>
        <taxon>Spermatophyta</taxon>
        <taxon>Magnoliopsida</taxon>
        <taxon>eudicotyledons</taxon>
        <taxon>Gunneridae</taxon>
        <taxon>Pentapetalae</taxon>
        <taxon>rosids</taxon>
        <taxon>fabids</taxon>
        <taxon>Fabales</taxon>
        <taxon>Fabaceae</taxon>
        <taxon>Papilionoideae</taxon>
        <taxon>50 kb inversion clade</taxon>
        <taxon>NPAAA clade</taxon>
        <taxon>indigoferoid/millettioid clade</taxon>
        <taxon>Phaseoleae</taxon>
        <taxon>Glycine</taxon>
        <taxon>Glycine subgen. Soja</taxon>
    </lineage>
</organism>
<dbReference type="InterPro" id="IPR013083">
    <property type="entry name" value="Znf_RING/FYVE/PHD"/>
</dbReference>
<comment type="similarity">
    <text evidence="8">Belongs to the RING-type zinc finger family. ATL subfamily.</text>
</comment>
<evidence type="ECO:0000313" key="14">
    <source>
        <dbReference type="Proteomes" id="UP000008827"/>
    </source>
</evidence>
<evidence type="ECO:0000256" key="10">
    <source>
        <dbReference type="SAM" id="Phobius"/>
    </source>
</evidence>
<accession>A0A0R0L2G1</accession>
<evidence type="ECO:0000256" key="2">
    <source>
        <dbReference type="ARBA" id="ARBA00022692"/>
    </source>
</evidence>
<comment type="subcellular location">
    <subcellularLocation>
        <location evidence="1">Membrane</location>
    </subcellularLocation>
</comment>
<evidence type="ECO:0000256" key="3">
    <source>
        <dbReference type="ARBA" id="ARBA00022723"/>
    </source>
</evidence>
<dbReference type="Gramene" id="KRH70712">
    <property type="protein sequence ID" value="KRH70712"/>
    <property type="gene ID" value="GLYMA_02G106400"/>
</dbReference>
<dbReference type="PANTHER" id="PTHR46539:SF2">
    <property type="entry name" value="RING-H2 FINGER PROTEIN ATL43"/>
    <property type="match status" value="1"/>
</dbReference>
<dbReference type="InParanoid" id="A0A0R0L2G1"/>
<feature type="domain" description="RING-type" evidence="11">
    <location>
        <begin position="98"/>
        <end position="139"/>
    </location>
</feature>
<name>A0A0R0L2G1_SOYBN</name>
<dbReference type="Pfam" id="PF13639">
    <property type="entry name" value="zf-RING_2"/>
    <property type="match status" value="1"/>
</dbReference>
<evidence type="ECO:0000256" key="1">
    <source>
        <dbReference type="ARBA" id="ARBA00004370"/>
    </source>
</evidence>
<dbReference type="GO" id="GO:0016020">
    <property type="term" value="C:membrane"/>
    <property type="evidence" value="ECO:0007669"/>
    <property type="project" value="UniProtKB-SubCell"/>
</dbReference>
<keyword evidence="4 9" id="KW-0863">Zinc-finger</keyword>
<dbReference type="SMART" id="SM00184">
    <property type="entry name" value="RING"/>
    <property type="match status" value="1"/>
</dbReference>
<dbReference type="PROSITE" id="PS50089">
    <property type="entry name" value="ZF_RING_2"/>
    <property type="match status" value="1"/>
</dbReference>
<keyword evidence="7 10" id="KW-0472">Membrane</keyword>
<dbReference type="EnsemblPlants" id="KRH70712">
    <property type="protein sequence ID" value="KRH70712"/>
    <property type="gene ID" value="GLYMA_02G106400"/>
</dbReference>
<evidence type="ECO:0000313" key="12">
    <source>
        <dbReference type="EMBL" id="KRH70712.1"/>
    </source>
</evidence>
<dbReference type="EMBL" id="CM000835">
    <property type="protein sequence ID" value="KRH70712.1"/>
    <property type="molecule type" value="Genomic_DNA"/>
</dbReference>
<dbReference type="Gene3D" id="3.30.40.10">
    <property type="entry name" value="Zinc/RING finger domain, C3HC4 (zinc finger)"/>
    <property type="match status" value="1"/>
</dbReference>
<reference evidence="12" key="3">
    <citation type="submission" date="2018-07" db="EMBL/GenBank/DDBJ databases">
        <title>WGS assembly of Glycine max.</title>
        <authorList>
            <person name="Schmutz J."/>
            <person name="Cannon S."/>
            <person name="Schlueter J."/>
            <person name="Ma J."/>
            <person name="Mitros T."/>
            <person name="Nelson W."/>
            <person name="Hyten D."/>
            <person name="Song Q."/>
            <person name="Thelen J."/>
            <person name="Cheng J."/>
            <person name="Xu D."/>
            <person name="Hellsten U."/>
            <person name="May G."/>
            <person name="Yu Y."/>
            <person name="Sakurai T."/>
            <person name="Umezawa T."/>
            <person name="Bhattacharyya M."/>
            <person name="Sandhu D."/>
            <person name="Valliyodan B."/>
            <person name="Lindquist E."/>
            <person name="Peto M."/>
            <person name="Grant D."/>
            <person name="Shu S."/>
            <person name="Goodstein D."/>
            <person name="Barry K."/>
            <person name="Futrell-Griggs M."/>
            <person name="Abernathy B."/>
            <person name="Du J."/>
            <person name="Tian Z."/>
            <person name="Zhu L."/>
            <person name="Gill N."/>
            <person name="Joshi T."/>
            <person name="Libault M."/>
            <person name="Sethuraman A."/>
            <person name="Zhang X."/>
            <person name="Shinozaki K."/>
            <person name="Nguyen H."/>
            <person name="Wing R."/>
            <person name="Cregan P."/>
            <person name="Specht J."/>
            <person name="Grimwood J."/>
            <person name="Rokhsar D."/>
            <person name="Stacey G."/>
            <person name="Shoemaker R."/>
            <person name="Jackson S."/>
        </authorList>
    </citation>
    <scope>NUCLEOTIDE SEQUENCE</scope>
    <source>
        <tissue evidence="12">Callus</tissue>
    </source>
</reference>
<dbReference type="SUPFAM" id="SSF57850">
    <property type="entry name" value="RING/U-box"/>
    <property type="match status" value="1"/>
</dbReference>
<evidence type="ECO:0000256" key="4">
    <source>
        <dbReference type="ARBA" id="ARBA00022771"/>
    </source>
</evidence>
<keyword evidence="5" id="KW-0862">Zinc</keyword>
<evidence type="ECO:0000256" key="7">
    <source>
        <dbReference type="ARBA" id="ARBA00023136"/>
    </source>
</evidence>
<evidence type="ECO:0000259" key="11">
    <source>
        <dbReference type="PROSITE" id="PS50089"/>
    </source>
</evidence>
<evidence type="ECO:0000313" key="13">
    <source>
        <dbReference type="EnsemblPlants" id="KRH70712"/>
    </source>
</evidence>
<dbReference type="PANTHER" id="PTHR46539">
    <property type="entry name" value="E3 UBIQUITIN-PROTEIN LIGASE ATL42"/>
    <property type="match status" value="1"/>
</dbReference>
<keyword evidence="6 10" id="KW-1133">Transmembrane helix</keyword>
<feature type="transmembrane region" description="Helical" evidence="10">
    <location>
        <begin position="21"/>
        <end position="42"/>
    </location>
</feature>
<protein>
    <recommendedName>
        <fullName evidence="11">RING-type domain-containing protein</fullName>
    </recommendedName>
</protein>
<reference evidence="13" key="2">
    <citation type="submission" date="2018-02" db="UniProtKB">
        <authorList>
            <consortium name="EnsemblPlants"/>
        </authorList>
    </citation>
    <scope>IDENTIFICATION</scope>
    <source>
        <strain evidence="13">Williams 82</strain>
    </source>
</reference>
<evidence type="ECO:0000256" key="6">
    <source>
        <dbReference type="ARBA" id="ARBA00022989"/>
    </source>
</evidence>